<dbReference type="PANTHER" id="PTHR12542:SF85">
    <property type="entry name" value="EXOCYST SUBUNIT EXO70 FAMILY PROTEIN"/>
    <property type="match status" value="1"/>
</dbReference>
<reference evidence="6" key="1">
    <citation type="submission" date="2021-01" db="EMBL/GenBank/DDBJ databases">
        <title>Adiantum capillus-veneris genome.</title>
        <authorList>
            <person name="Fang Y."/>
            <person name="Liao Q."/>
        </authorList>
    </citation>
    <scope>NUCLEOTIDE SEQUENCE</scope>
    <source>
        <strain evidence="6">H3</strain>
        <tissue evidence="6">Leaf</tissue>
    </source>
</reference>
<dbReference type="GO" id="GO:0005546">
    <property type="term" value="F:phosphatidylinositol-4,5-bisphosphate binding"/>
    <property type="evidence" value="ECO:0007669"/>
    <property type="project" value="InterPro"/>
</dbReference>
<sequence length="321" mass="36803">KFLDMFTTLDNLHLSLEQVLHGEAGCGDARKRIVDLQKRFIHGACAVLWEFGLQVEVQREGAVPEDGGVLKLVSFVINYLKYLMSDLYRGTLAEVLRIERIWRGGSMQEAELSNVVFHVMESLQKNIEHRSQMIGEPALSCVLRMNNYWYIYTRAESSDLGELLGDDWLNEQRERVEHIAIQYQREAWCGVLSHLSMEGLQGGAGNARTKELFRSRIEAFEEALADMLLKHSKWWISSPELREQVGVSVLNFIVPAYRSYVFNCGQLFQQKVLPQSQLTAENLELMLMSLFQERPILVQKSNNRNQSFNQQTNGQVTNGSN</sequence>
<dbReference type="InterPro" id="IPR016159">
    <property type="entry name" value="Cullin_repeat-like_dom_sf"/>
</dbReference>
<dbReference type="GO" id="GO:0006887">
    <property type="term" value="P:exocytosis"/>
    <property type="evidence" value="ECO:0007669"/>
    <property type="project" value="UniProtKB-KW"/>
</dbReference>
<accession>A0A9D4Z4E1</accession>
<evidence type="ECO:0000313" key="6">
    <source>
        <dbReference type="EMBL" id="KAI5060805.1"/>
    </source>
</evidence>
<evidence type="ECO:0000256" key="2">
    <source>
        <dbReference type="ARBA" id="ARBA00022448"/>
    </source>
</evidence>
<keyword evidence="2 3" id="KW-0813">Transport</keyword>
<evidence type="ECO:0000256" key="4">
    <source>
        <dbReference type="SAM" id="MobiDB-lite"/>
    </source>
</evidence>
<dbReference type="InterPro" id="IPR004140">
    <property type="entry name" value="Exo70"/>
</dbReference>
<proteinExistence type="inferred from homology"/>
<name>A0A9D4Z4E1_ADICA</name>
<protein>
    <recommendedName>
        <fullName evidence="3">Exocyst subunit Exo70 family protein</fullName>
    </recommendedName>
</protein>
<dbReference type="PANTHER" id="PTHR12542">
    <property type="entry name" value="EXOCYST COMPLEX PROTEIN EXO70"/>
    <property type="match status" value="1"/>
</dbReference>
<comment type="function">
    <text evidence="3">Component of the exocyst complex.</text>
</comment>
<gene>
    <name evidence="6" type="ORF">GOP47_0025225</name>
</gene>
<evidence type="ECO:0000313" key="7">
    <source>
        <dbReference type="Proteomes" id="UP000886520"/>
    </source>
</evidence>
<feature type="region of interest" description="Disordered" evidence="4">
    <location>
        <begin position="302"/>
        <end position="321"/>
    </location>
</feature>
<dbReference type="AlphaFoldDB" id="A0A9D4Z4E1"/>
<keyword evidence="3" id="KW-0268">Exocytosis</keyword>
<dbReference type="InterPro" id="IPR046364">
    <property type="entry name" value="Exo70_C"/>
</dbReference>
<evidence type="ECO:0000256" key="3">
    <source>
        <dbReference type="RuleBase" id="RU365026"/>
    </source>
</evidence>
<organism evidence="6 7">
    <name type="scientific">Adiantum capillus-veneris</name>
    <name type="common">Maidenhair fern</name>
    <dbReference type="NCBI Taxonomy" id="13818"/>
    <lineage>
        <taxon>Eukaryota</taxon>
        <taxon>Viridiplantae</taxon>
        <taxon>Streptophyta</taxon>
        <taxon>Embryophyta</taxon>
        <taxon>Tracheophyta</taxon>
        <taxon>Polypodiopsida</taxon>
        <taxon>Polypodiidae</taxon>
        <taxon>Polypodiales</taxon>
        <taxon>Pteridineae</taxon>
        <taxon>Pteridaceae</taxon>
        <taxon>Vittarioideae</taxon>
        <taxon>Adiantum</taxon>
    </lineage>
</organism>
<evidence type="ECO:0000259" key="5">
    <source>
        <dbReference type="Pfam" id="PF03081"/>
    </source>
</evidence>
<dbReference type="GO" id="GO:0015031">
    <property type="term" value="P:protein transport"/>
    <property type="evidence" value="ECO:0007669"/>
    <property type="project" value="UniProtKB-KW"/>
</dbReference>
<dbReference type="OrthoDB" id="1922221at2759"/>
<dbReference type="Proteomes" id="UP000886520">
    <property type="component" value="Chromosome 24"/>
</dbReference>
<dbReference type="EMBL" id="JABFUD020000024">
    <property type="protein sequence ID" value="KAI5060805.1"/>
    <property type="molecule type" value="Genomic_DNA"/>
</dbReference>
<comment type="caution">
    <text evidence="6">The sequence shown here is derived from an EMBL/GenBank/DDBJ whole genome shotgun (WGS) entry which is preliminary data.</text>
</comment>
<keyword evidence="3" id="KW-0653">Protein transport</keyword>
<dbReference type="Gene3D" id="1.20.1280.170">
    <property type="entry name" value="Exocyst complex component Exo70"/>
    <property type="match status" value="1"/>
</dbReference>
<feature type="domain" description="Exocyst complex subunit Exo70 C-terminal" evidence="5">
    <location>
        <begin position="1"/>
        <end position="286"/>
    </location>
</feature>
<feature type="non-terminal residue" evidence="6">
    <location>
        <position position="1"/>
    </location>
</feature>
<dbReference type="SUPFAM" id="SSF74788">
    <property type="entry name" value="Cullin repeat-like"/>
    <property type="match status" value="1"/>
</dbReference>
<evidence type="ECO:0000256" key="1">
    <source>
        <dbReference type="ARBA" id="ARBA00006756"/>
    </source>
</evidence>
<dbReference type="GO" id="GO:0000145">
    <property type="term" value="C:exocyst"/>
    <property type="evidence" value="ECO:0007669"/>
    <property type="project" value="InterPro"/>
</dbReference>
<comment type="similarity">
    <text evidence="1 3">Belongs to the EXO70 family.</text>
</comment>
<keyword evidence="7" id="KW-1185">Reference proteome</keyword>
<dbReference type="Pfam" id="PF03081">
    <property type="entry name" value="Exo70_C"/>
    <property type="match status" value="1"/>
</dbReference>